<dbReference type="InterPro" id="IPR014051">
    <property type="entry name" value="Phosphoesterase_HXTX"/>
</dbReference>
<dbReference type="GO" id="GO:0008664">
    <property type="term" value="F:RNA 2',3'-cyclic 3'-phosphodiesterase activity"/>
    <property type="evidence" value="ECO:0007669"/>
    <property type="project" value="UniProtKB-EC"/>
</dbReference>
<dbReference type="InterPro" id="IPR004175">
    <property type="entry name" value="RNA_CPDase"/>
</dbReference>
<dbReference type="EC" id="3.1.4.58" evidence="2"/>
<evidence type="ECO:0000313" key="5">
    <source>
        <dbReference type="Proteomes" id="UP000177354"/>
    </source>
</evidence>
<protein>
    <recommendedName>
        <fullName evidence="2">RNA 2',3'-cyclic phosphodiesterase</fullName>
        <shortName evidence="2">RNA 2',3'-CPDase</shortName>
        <ecNumber evidence="2">3.1.4.58</ecNumber>
    </recommendedName>
</protein>
<comment type="catalytic activity">
    <reaction evidence="2">
        <text>a 3'-end 2',3'-cyclophospho-ribonucleotide-RNA + H2O = a 3'-end 2'-phospho-ribonucleotide-RNA + H(+)</text>
        <dbReference type="Rhea" id="RHEA:11828"/>
        <dbReference type="Rhea" id="RHEA-COMP:10464"/>
        <dbReference type="Rhea" id="RHEA-COMP:17353"/>
        <dbReference type="ChEBI" id="CHEBI:15377"/>
        <dbReference type="ChEBI" id="CHEBI:15378"/>
        <dbReference type="ChEBI" id="CHEBI:83064"/>
        <dbReference type="ChEBI" id="CHEBI:173113"/>
        <dbReference type="EC" id="3.1.4.58"/>
    </reaction>
</comment>
<keyword evidence="4" id="KW-0436">Ligase</keyword>
<dbReference type="EMBL" id="MFJF01000005">
    <property type="protein sequence ID" value="OGG08098.1"/>
    <property type="molecule type" value="Genomic_DNA"/>
</dbReference>
<dbReference type="Pfam" id="PF02834">
    <property type="entry name" value="LigT_PEase"/>
    <property type="match status" value="1"/>
</dbReference>
<feature type="active site" description="Proton acceptor" evidence="2">
    <location>
        <position position="139"/>
    </location>
</feature>
<dbReference type="Gene3D" id="3.90.1140.10">
    <property type="entry name" value="Cyclic phosphodiesterase"/>
    <property type="match status" value="1"/>
</dbReference>
<dbReference type="GO" id="GO:0004113">
    <property type="term" value="F:2',3'-cyclic-nucleotide 3'-phosphodiesterase activity"/>
    <property type="evidence" value="ECO:0007669"/>
    <property type="project" value="InterPro"/>
</dbReference>
<dbReference type="SUPFAM" id="SSF55144">
    <property type="entry name" value="LigT-like"/>
    <property type="match status" value="1"/>
</dbReference>
<feature type="active site" description="Proton donor" evidence="2">
    <location>
        <position position="47"/>
    </location>
</feature>
<dbReference type="Proteomes" id="UP000177354">
    <property type="component" value="Unassembled WGS sequence"/>
</dbReference>
<evidence type="ECO:0000256" key="1">
    <source>
        <dbReference type="ARBA" id="ARBA00022801"/>
    </source>
</evidence>
<proteinExistence type="inferred from homology"/>
<comment type="similarity">
    <text evidence="2">Belongs to the 2H phosphoesterase superfamily. ThpR family.</text>
</comment>
<sequence length="195" mass="22809">MLKLRLFIAIPLPDNLLDNIIKCQNSLKTEKALSNSGARFTSRENLHITVLFLGYLEEKSVDQLLEIIRQTTNRVSPFSLTPVNFTFASPGAPPRMVWLNFQKNDEYNWLYRNLSRPVKDFFNKSQQKFDYEKREKLIHVTAARFKSPPVKNETDKIKLPAISHEEFLCREIILYKSILKKEGAQYVQISRFNLT</sequence>
<evidence type="ECO:0000256" key="2">
    <source>
        <dbReference type="HAMAP-Rule" id="MF_01940"/>
    </source>
</evidence>
<reference evidence="4 5" key="1">
    <citation type="journal article" date="2016" name="Nat. Commun.">
        <title>Thousands of microbial genomes shed light on interconnected biogeochemical processes in an aquifer system.</title>
        <authorList>
            <person name="Anantharaman K."/>
            <person name="Brown C.T."/>
            <person name="Hug L.A."/>
            <person name="Sharon I."/>
            <person name="Castelle C.J."/>
            <person name="Probst A.J."/>
            <person name="Thomas B.C."/>
            <person name="Singh A."/>
            <person name="Wilkins M.J."/>
            <person name="Karaoz U."/>
            <person name="Brodie E.L."/>
            <person name="Williams K.H."/>
            <person name="Hubbard S.S."/>
            <person name="Banfield J.F."/>
        </authorList>
    </citation>
    <scope>NUCLEOTIDE SEQUENCE [LARGE SCALE GENOMIC DNA]</scope>
</reference>
<dbReference type="AlphaFoldDB" id="A0A1F5Z6M1"/>
<evidence type="ECO:0000313" key="4">
    <source>
        <dbReference type="EMBL" id="OGG08098.1"/>
    </source>
</evidence>
<comment type="function">
    <text evidence="2">Hydrolyzes RNA 2',3'-cyclic phosphodiester to an RNA 2'-phosphomonoester.</text>
</comment>
<dbReference type="GO" id="GO:0016874">
    <property type="term" value="F:ligase activity"/>
    <property type="evidence" value="ECO:0007669"/>
    <property type="project" value="UniProtKB-KW"/>
</dbReference>
<dbReference type="HAMAP" id="MF_01940">
    <property type="entry name" value="RNA_CPDase"/>
    <property type="match status" value="1"/>
</dbReference>
<feature type="short sequence motif" description="HXTX 1" evidence="2">
    <location>
        <begin position="47"/>
        <end position="50"/>
    </location>
</feature>
<feature type="short sequence motif" description="HXTX 2" evidence="2">
    <location>
        <begin position="139"/>
        <end position="142"/>
    </location>
</feature>
<dbReference type="NCBIfam" id="TIGR02258">
    <property type="entry name" value="2_5_ligase"/>
    <property type="match status" value="1"/>
</dbReference>
<organism evidence="4 5">
    <name type="scientific">Candidatus Gottesmanbacteria bacterium RIFCSPHIGHO2_01_FULL_40_15</name>
    <dbReference type="NCBI Taxonomy" id="1798376"/>
    <lineage>
        <taxon>Bacteria</taxon>
        <taxon>Candidatus Gottesmaniibacteriota</taxon>
    </lineage>
</organism>
<name>A0A1F5Z6M1_9BACT</name>
<keyword evidence="1 2" id="KW-0378">Hydrolase</keyword>
<feature type="domain" description="Phosphoesterase HXTX" evidence="3">
    <location>
        <begin position="10"/>
        <end position="98"/>
    </location>
</feature>
<accession>A0A1F5Z6M1</accession>
<gene>
    <name evidence="4" type="ORF">A2777_01795</name>
</gene>
<dbReference type="PANTHER" id="PTHR35561:SF1">
    <property type="entry name" value="RNA 2',3'-CYCLIC PHOSPHODIESTERASE"/>
    <property type="match status" value="1"/>
</dbReference>
<evidence type="ECO:0000259" key="3">
    <source>
        <dbReference type="Pfam" id="PF02834"/>
    </source>
</evidence>
<comment type="caution">
    <text evidence="4">The sequence shown here is derived from an EMBL/GenBank/DDBJ whole genome shotgun (WGS) entry which is preliminary data.</text>
</comment>
<dbReference type="PANTHER" id="PTHR35561">
    <property type="entry name" value="RNA 2',3'-CYCLIC PHOSPHODIESTERASE"/>
    <property type="match status" value="1"/>
</dbReference>
<dbReference type="InterPro" id="IPR009097">
    <property type="entry name" value="Cyclic_Pdiesterase"/>
</dbReference>